<evidence type="ECO:0000256" key="8">
    <source>
        <dbReference type="ARBA" id="ARBA00022898"/>
    </source>
</evidence>
<evidence type="ECO:0000256" key="9">
    <source>
        <dbReference type="ARBA" id="ARBA00047911"/>
    </source>
</evidence>
<dbReference type="Gene3D" id="3.30.470.10">
    <property type="match status" value="1"/>
</dbReference>
<dbReference type="GO" id="GO:0046394">
    <property type="term" value="P:carboxylic acid biosynthetic process"/>
    <property type="evidence" value="ECO:0007669"/>
    <property type="project" value="UniProtKB-ARBA"/>
</dbReference>
<dbReference type="PANTHER" id="PTHR42743">
    <property type="entry name" value="AMINO-ACID AMINOTRANSFERASE"/>
    <property type="match status" value="1"/>
</dbReference>
<sequence>MEWILHNDEFIQEDELKISKEDRGYQFGDGIYEVIRVYSGELYTAKEHIDRFYASAEKVKIVVPYTKDVFHKLMYDLVEKNEINNGQVYVQITRGSYVRQHQFPADSSPVLVGYTKTVERPLELMRNGAHAKFIEDMRWLRCDIKSLNLLGNVLAKQEAYENGCYEAVLHRGEIITEGSSSNMYGIKDGVLYTHPATNLILDGITRKTILGLCEELGITVQETPMTKVQALKMDEFFMSSTTAEIIPLTEIDGFQIGNGARGPLTEKLQKAFEAKLNLGVEVQ</sequence>
<dbReference type="PANTHER" id="PTHR42743:SF10">
    <property type="entry name" value="D-ALANINE AMINOTRANSFERASE"/>
    <property type="match status" value="1"/>
</dbReference>
<comment type="cofactor">
    <cofactor evidence="1 11">
        <name>pyridoxal 5'-phosphate</name>
        <dbReference type="ChEBI" id="CHEBI:597326"/>
    </cofactor>
</comment>
<proteinExistence type="inferred from homology"/>
<dbReference type="InterPro" id="IPR005784">
    <property type="entry name" value="D_amino_transT"/>
</dbReference>
<reference evidence="13 14" key="1">
    <citation type="submission" date="2018-06" db="EMBL/GenBank/DDBJ databases">
        <title>The draft genome sequences of strains SCU63 and S1.</title>
        <authorList>
            <person name="Gan L."/>
        </authorList>
    </citation>
    <scope>NUCLEOTIDE SEQUENCE [LARGE SCALE GENOMIC DNA]</scope>
    <source>
        <strain evidence="13 14">SCU63</strain>
    </source>
</reference>
<dbReference type="CDD" id="cd01558">
    <property type="entry name" value="D-AAT_like"/>
    <property type="match status" value="1"/>
</dbReference>
<dbReference type="InterPro" id="IPR043132">
    <property type="entry name" value="BCAT-like_C"/>
</dbReference>
<dbReference type="GO" id="GO:0030170">
    <property type="term" value="F:pyridoxal phosphate binding"/>
    <property type="evidence" value="ECO:0007669"/>
    <property type="project" value="InterPro"/>
</dbReference>
<dbReference type="GO" id="GO:0005829">
    <property type="term" value="C:cytosol"/>
    <property type="evidence" value="ECO:0007669"/>
    <property type="project" value="TreeGrafter"/>
</dbReference>
<dbReference type="Pfam" id="PF01063">
    <property type="entry name" value="Aminotran_4"/>
    <property type="match status" value="1"/>
</dbReference>
<comment type="similarity">
    <text evidence="2 10">Belongs to the class-IV pyridoxal-phosphate-dependent aminotransferase family.</text>
</comment>
<evidence type="ECO:0000256" key="12">
    <source>
        <dbReference type="RuleBase" id="RU004520"/>
    </source>
</evidence>
<comment type="caution">
    <text evidence="13">The sequence shown here is derived from an EMBL/GenBank/DDBJ whole genome shotgun (WGS) entry which is preliminary data.</text>
</comment>
<evidence type="ECO:0000256" key="5">
    <source>
        <dbReference type="ARBA" id="ARBA00021779"/>
    </source>
</evidence>
<name>A0A365KLW5_9BACL</name>
<comment type="catalytic activity">
    <reaction evidence="9 12">
        <text>D-alanine + 2-oxoglutarate = D-glutamate + pyruvate</text>
        <dbReference type="Rhea" id="RHEA:15869"/>
        <dbReference type="ChEBI" id="CHEBI:15361"/>
        <dbReference type="ChEBI" id="CHEBI:16810"/>
        <dbReference type="ChEBI" id="CHEBI:29986"/>
        <dbReference type="ChEBI" id="CHEBI:57416"/>
        <dbReference type="EC" id="2.6.1.21"/>
    </reaction>
</comment>
<gene>
    <name evidence="13" type="primary">dat</name>
    <name evidence="13" type="ORF">DP120_15750</name>
</gene>
<dbReference type="InterPro" id="IPR018300">
    <property type="entry name" value="Aminotrans_IV_CS"/>
</dbReference>
<dbReference type="InterPro" id="IPR050571">
    <property type="entry name" value="Class-IV_PLP-Dep_Aminotrnsfr"/>
</dbReference>
<evidence type="ECO:0000256" key="11">
    <source>
        <dbReference type="RuleBase" id="RU004516"/>
    </source>
</evidence>
<dbReference type="NCBIfam" id="TIGR01121">
    <property type="entry name" value="D_amino_aminoT"/>
    <property type="match status" value="1"/>
</dbReference>
<keyword evidence="6 13" id="KW-0032">Aminotransferase</keyword>
<dbReference type="EC" id="2.6.1.21" evidence="4 12"/>
<evidence type="ECO:0000256" key="3">
    <source>
        <dbReference type="ARBA" id="ARBA00011738"/>
    </source>
</evidence>
<dbReference type="Proteomes" id="UP000251002">
    <property type="component" value="Unassembled WGS sequence"/>
</dbReference>
<evidence type="ECO:0000256" key="1">
    <source>
        <dbReference type="ARBA" id="ARBA00001933"/>
    </source>
</evidence>
<evidence type="ECO:0000256" key="10">
    <source>
        <dbReference type="RuleBase" id="RU004106"/>
    </source>
</evidence>
<protein>
    <recommendedName>
        <fullName evidence="5 12">D-alanine aminotransferase</fullName>
        <ecNumber evidence="4 12">2.6.1.21</ecNumber>
    </recommendedName>
</protein>
<accession>A0A365KLW5</accession>
<keyword evidence="8 11" id="KW-0663">Pyridoxal phosphate</keyword>
<dbReference type="EMBL" id="QLZR01000008">
    <property type="protein sequence ID" value="RAZ74036.1"/>
    <property type="molecule type" value="Genomic_DNA"/>
</dbReference>
<evidence type="ECO:0000313" key="14">
    <source>
        <dbReference type="Proteomes" id="UP000251002"/>
    </source>
</evidence>
<dbReference type="RefSeq" id="WP_112224602.1">
    <property type="nucleotide sequence ID" value="NZ_CP047673.1"/>
</dbReference>
<evidence type="ECO:0000256" key="4">
    <source>
        <dbReference type="ARBA" id="ARBA00012874"/>
    </source>
</evidence>
<comment type="subunit">
    <text evidence="3">Homodimer.</text>
</comment>
<dbReference type="GO" id="GO:0008652">
    <property type="term" value="P:amino acid biosynthetic process"/>
    <property type="evidence" value="ECO:0007669"/>
    <property type="project" value="UniProtKB-ARBA"/>
</dbReference>
<dbReference type="FunFam" id="3.30.470.10:FF:000009">
    <property type="entry name" value="D-alanine aminotransferase"/>
    <property type="match status" value="1"/>
</dbReference>
<evidence type="ECO:0000256" key="2">
    <source>
        <dbReference type="ARBA" id="ARBA00009320"/>
    </source>
</evidence>
<organism evidence="13 14">
    <name type="scientific">Planococcus halotolerans</name>
    <dbReference type="NCBI Taxonomy" id="2233542"/>
    <lineage>
        <taxon>Bacteria</taxon>
        <taxon>Bacillati</taxon>
        <taxon>Bacillota</taxon>
        <taxon>Bacilli</taxon>
        <taxon>Bacillales</taxon>
        <taxon>Caryophanaceae</taxon>
        <taxon>Planococcus</taxon>
    </lineage>
</organism>
<dbReference type="GO" id="GO:0047810">
    <property type="term" value="F:D-alanine-2-oxoglutarate aminotransferase activity"/>
    <property type="evidence" value="ECO:0007669"/>
    <property type="project" value="UniProtKB-EC"/>
</dbReference>
<dbReference type="FunFam" id="3.20.10.10:FF:000002">
    <property type="entry name" value="D-alanine aminotransferase"/>
    <property type="match status" value="1"/>
</dbReference>
<evidence type="ECO:0000256" key="7">
    <source>
        <dbReference type="ARBA" id="ARBA00022679"/>
    </source>
</evidence>
<keyword evidence="14" id="KW-1185">Reference proteome</keyword>
<dbReference type="PROSITE" id="PS00770">
    <property type="entry name" value="AA_TRANSFER_CLASS_4"/>
    <property type="match status" value="1"/>
</dbReference>
<evidence type="ECO:0000256" key="6">
    <source>
        <dbReference type="ARBA" id="ARBA00022576"/>
    </source>
</evidence>
<dbReference type="SUPFAM" id="SSF56752">
    <property type="entry name" value="D-aminoacid aminotransferase-like PLP-dependent enzymes"/>
    <property type="match status" value="1"/>
</dbReference>
<dbReference type="Gene3D" id="3.20.10.10">
    <property type="entry name" value="D-amino Acid Aminotransferase, subunit A, domain 2"/>
    <property type="match status" value="1"/>
</dbReference>
<dbReference type="GO" id="GO:0046416">
    <property type="term" value="P:D-amino acid metabolic process"/>
    <property type="evidence" value="ECO:0007669"/>
    <property type="project" value="InterPro"/>
</dbReference>
<comment type="function">
    <text evidence="12">Acts on the D-isomers of alanine, leucine, aspartate, glutamate, aminobutyrate, norvaline and asparagine. The enzyme transfers an amino group from a substrate D-amino acid to the pyridoxal phosphate cofactor to form pyridoxamine and an alpha-keto acid in the first half-reaction.</text>
</comment>
<dbReference type="InterPro" id="IPR043131">
    <property type="entry name" value="BCAT-like_N"/>
</dbReference>
<dbReference type="AlphaFoldDB" id="A0A365KLW5"/>
<keyword evidence="7 13" id="KW-0808">Transferase</keyword>
<dbReference type="InterPro" id="IPR036038">
    <property type="entry name" value="Aminotransferase-like"/>
</dbReference>
<evidence type="ECO:0000313" key="13">
    <source>
        <dbReference type="EMBL" id="RAZ74036.1"/>
    </source>
</evidence>
<dbReference type="InterPro" id="IPR001544">
    <property type="entry name" value="Aminotrans_IV"/>
</dbReference>